<dbReference type="EMBL" id="GEDG01021626">
    <property type="protein sequence ID" value="JAP18154.1"/>
    <property type="molecule type" value="Transcribed_RNA"/>
</dbReference>
<sequence length="66" mass="7538">PILLSRQSLNESFIILLSLIGFSPENLPEIWIPATIFDYGETAENKILHTQTLYHHAFMLAKSFCC</sequence>
<feature type="non-terminal residue" evidence="1">
    <location>
        <position position="1"/>
    </location>
</feature>
<organism evidence="1">
    <name type="scientific">Solanum chacoense</name>
    <name type="common">Chaco potato</name>
    <dbReference type="NCBI Taxonomy" id="4108"/>
    <lineage>
        <taxon>Eukaryota</taxon>
        <taxon>Viridiplantae</taxon>
        <taxon>Streptophyta</taxon>
        <taxon>Embryophyta</taxon>
        <taxon>Tracheophyta</taxon>
        <taxon>Spermatophyta</taxon>
        <taxon>Magnoliopsida</taxon>
        <taxon>eudicotyledons</taxon>
        <taxon>Gunneridae</taxon>
        <taxon>Pentapetalae</taxon>
        <taxon>asterids</taxon>
        <taxon>lamiids</taxon>
        <taxon>Solanales</taxon>
        <taxon>Solanaceae</taxon>
        <taxon>Solanoideae</taxon>
        <taxon>Solaneae</taxon>
        <taxon>Solanum</taxon>
    </lineage>
</organism>
<protein>
    <submittedName>
        <fullName evidence="1">Putative ovule protein</fullName>
    </submittedName>
</protein>
<reference evidence="1" key="1">
    <citation type="submission" date="2015-12" db="EMBL/GenBank/DDBJ databases">
        <title>Gene expression during late stages of embryo sac development: a critical building block for successful pollen-pistil interactions.</title>
        <authorList>
            <person name="Liu Y."/>
            <person name="Joly V."/>
            <person name="Sabar M."/>
            <person name="Matton D.P."/>
        </authorList>
    </citation>
    <scope>NUCLEOTIDE SEQUENCE</scope>
</reference>
<dbReference type="AlphaFoldDB" id="A0A0V0HDS3"/>
<name>A0A0V0HDS3_SOLCH</name>
<evidence type="ECO:0000313" key="1">
    <source>
        <dbReference type="EMBL" id="JAP18154.1"/>
    </source>
</evidence>
<accession>A0A0V0HDS3</accession>
<proteinExistence type="predicted"/>